<reference evidence="2 3" key="1">
    <citation type="submission" date="2020-12" db="EMBL/GenBank/DDBJ databases">
        <title>Pseudomonas schmalbachii sp. nov. isolated from millipede gut.</title>
        <authorList>
            <person name="Shelomi M."/>
        </authorList>
    </citation>
    <scope>NUCLEOTIDE SEQUENCE [LARGE SCALE GENOMIC DNA]</scope>
    <source>
        <strain evidence="2 3">Milli4</strain>
    </source>
</reference>
<accession>A0ABS3TW00</accession>
<dbReference type="CDD" id="cd00093">
    <property type="entry name" value="HTH_XRE"/>
    <property type="match status" value="1"/>
</dbReference>
<dbReference type="RefSeq" id="WP_208315588.1">
    <property type="nucleotide sequence ID" value="NZ_JAELYA010000007.1"/>
</dbReference>
<organism evidence="2 3">
    <name type="scientific">Pseudomonas schmalbachii</name>
    <dbReference type="NCBI Taxonomy" id="2816993"/>
    <lineage>
        <taxon>Bacteria</taxon>
        <taxon>Pseudomonadati</taxon>
        <taxon>Pseudomonadota</taxon>
        <taxon>Gammaproteobacteria</taxon>
        <taxon>Pseudomonadales</taxon>
        <taxon>Pseudomonadaceae</taxon>
        <taxon>Pseudomonas</taxon>
    </lineage>
</organism>
<name>A0ABS3TW00_9PSED</name>
<dbReference type="Gene3D" id="1.10.260.40">
    <property type="entry name" value="lambda repressor-like DNA-binding domains"/>
    <property type="match status" value="1"/>
</dbReference>
<protein>
    <submittedName>
        <fullName evidence="2">Transcriptional regulator</fullName>
    </submittedName>
</protein>
<keyword evidence="3" id="KW-1185">Reference proteome</keyword>
<evidence type="ECO:0000313" key="2">
    <source>
        <dbReference type="EMBL" id="MBO3277303.1"/>
    </source>
</evidence>
<dbReference type="EMBL" id="JAELYA010000007">
    <property type="protein sequence ID" value="MBO3277303.1"/>
    <property type="molecule type" value="Genomic_DNA"/>
</dbReference>
<proteinExistence type="predicted"/>
<evidence type="ECO:0000259" key="1">
    <source>
        <dbReference type="PROSITE" id="PS50943"/>
    </source>
</evidence>
<dbReference type="PROSITE" id="PS50943">
    <property type="entry name" value="HTH_CROC1"/>
    <property type="match status" value="1"/>
</dbReference>
<gene>
    <name evidence="2" type="ORF">JFY56_18960</name>
</gene>
<dbReference type="InterPro" id="IPR001387">
    <property type="entry name" value="Cro/C1-type_HTH"/>
</dbReference>
<dbReference type="InterPro" id="IPR010982">
    <property type="entry name" value="Lambda_DNA-bd_dom_sf"/>
</dbReference>
<comment type="caution">
    <text evidence="2">The sequence shown here is derived from an EMBL/GenBank/DDBJ whole genome shotgun (WGS) entry which is preliminary data.</text>
</comment>
<dbReference type="SUPFAM" id="SSF47413">
    <property type="entry name" value="lambda repressor-like DNA-binding domains"/>
    <property type="match status" value="1"/>
</dbReference>
<evidence type="ECO:0000313" key="3">
    <source>
        <dbReference type="Proteomes" id="UP000669060"/>
    </source>
</evidence>
<sequence length="143" mass="16290">MYEYKACGLEGIFLKNGYLVEQTPYGETVSIADLEGLHRAIALDIVRQPRPMTGHQFRFLRKEQDMVQEEVAALFRVDVQTIANWEKRGKNEIPGPADIAMRAFYTTYLDMQFQRVMVAVGAQSDESATFALENDHWIEAEAA</sequence>
<dbReference type="Proteomes" id="UP000669060">
    <property type="component" value="Unassembled WGS sequence"/>
</dbReference>
<feature type="domain" description="HTH cro/C1-type" evidence="1">
    <location>
        <begin position="57"/>
        <end position="87"/>
    </location>
</feature>